<evidence type="ECO:0000313" key="2">
    <source>
        <dbReference type="EMBL" id="KAJ7761377.1"/>
    </source>
</evidence>
<protein>
    <submittedName>
        <fullName evidence="2">Uncharacterized protein</fullName>
    </submittedName>
</protein>
<sequence length="234" mass="26543">MVSSVASQISFSGLNVEYYNLALVAQTFFFGTYSVLIVLSTRMLLRGLKTRMDHILFFSPLFMYALSAAYWVYSVALSADRMRNYIKDVLSPADFSDDHTPVAKWNPLFNSLVLVNYVCSDAVVVWRAWTIASAAESSNCRKYLYISCFFLVLTFFSVTGTIVFQIIGVIDFPLHAKPQNSYLTYGTNVLQTMNLVSFFKSGRAHVTIWRTGAPAVSEKKVARRLARAPRWMRK</sequence>
<dbReference type="AlphaFoldDB" id="A0AAD7JDY2"/>
<keyword evidence="1" id="KW-0472">Membrane</keyword>
<dbReference type="Proteomes" id="UP001215598">
    <property type="component" value="Unassembled WGS sequence"/>
</dbReference>
<evidence type="ECO:0000313" key="3">
    <source>
        <dbReference type="Proteomes" id="UP001215598"/>
    </source>
</evidence>
<feature type="transmembrane region" description="Helical" evidence="1">
    <location>
        <begin position="143"/>
        <end position="170"/>
    </location>
</feature>
<keyword evidence="3" id="KW-1185">Reference proteome</keyword>
<reference evidence="2" key="1">
    <citation type="submission" date="2023-03" db="EMBL/GenBank/DDBJ databases">
        <title>Massive genome expansion in bonnet fungi (Mycena s.s.) driven by repeated elements and novel gene families across ecological guilds.</title>
        <authorList>
            <consortium name="Lawrence Berkeley National Laboratory"/>
            <person name="Harder C.B."/>
            <person name="Miyauchi S."/>
            <person name="Viragh M."/>
            <person name="Kuo A."/>
            <person name="Thoen E."/>
            <person name="Andreopoulos B."/>
            <person name="Lu D."/>
            <person name="Skrede I."/>
            <person name="Drula E."/>
            <person name="Henrissat B."/>
            <person name="Morin E."/>
            <person name="Kohler A."/>
            <person name="Barry K."/>
            <person name="LaButti K."/>
            <person name="Morin E."/>
            <person name="Salamov A."/>
            <person name="Lipzen A."/>
            <person name="Mereny Z."/>
            <person name="Hegedus B."/>
            <person name="Baldrian P."/>
            <person name="Stursova M."/>
            <person name="Weitz H."/>
            <person name="Taylor A."/>
            <person name="Grigoriev I.V."/>
            <person name="Nagy L.G."/>
            <person name="Martin F."/>
            <person name="Kauserud H."/>
        </authorList>
    </citation>
    <scope>NUCLEOTIDE SEQUENCE</scope>
    <source>
        <strain evidence="2">CBHHK182m</strain>
    </source>
</reference>
<keyword evidence="1" id="KW-1133">Transmembrane helix</keyword>
<comment type="caution">
    <text evidence="2">The sequence shown here is derived from an EMBL/GenBank/DDBJ whole genome shotgun (WGS) entry which is preliminary data.</text>
</comment>
<gene>
    <name evidence="2" type="ORF">B0H16DRAFT_1884356</name>
</gene>
<feature type="transmembrane region" description="Helical" evidence="1">
    <location>
        <begin position="20"/>
        <end position="43"/>
    </location>
</feature>
<dbReference type="EMBL" id="JARKIB010000035">
    <property type="protein sequence ID" value="KAJ7761377.1"/>
    <property type="molecule type" value="Genomic_DNA"/>
</dbReference>
<evidence type="ECO:0000256" key="1">
    <source>
        <dbReference type="SAM" id="Phobius"/>
    </source>
</evidence>
<accession>A0AAD7JDY2</accession>
<proteinExistence type="predicted"/>
<keyword evidence="1" id="KW-0812">Transmembrane</keyword>
<feature type="transmembrane region" description="Helical" evidence="1">
    <location>
        <begin position="182"/>
        <end position="199"/>
    </location>
</feature>
<organism evidence="2 3">
    <name type="scientific">Mycena metata</name>
    <dbReference type="NCBI Taxonomy" id="1033252"/>
    <lineage>
        <taxon>Eukaryota</taxon>
        <taxon>Fungi</taxon>
        <taxon>Dikarya</taxon>
        <taxon>Basidiomycota</taxon>
        <taxon>Agaricomycotina</taxon>
        <taxon>Agaricomycetes</taxon>
        <taxon>Agaricomycetidae</taxon>
        <taxon>Agaricales</taxon>
        <taxon>Marasmiineae</taxon>
        <taxon>Mycenaceae</taxon>
        <taxon>Mycena</taxon>
    </lineage>
</organism>
<feature type="transmembrane region" description="Helical" evidence="1">
    <location>
        <begin position="55"/>
        <end position="73"/>
    </location>
</feature>
<name>A0AAD7JDY2_9AGAR</name>